<keyword evidence="2" id="KW-0472">Membrane</keyword>
<evidence type="ECO:0000313" key="5">
    <source>
        <dbReference type="Proteomes" id="UP000030762"/>
    </source>
</evidence>
<dbReference type="PANTHER" id="PTHR44329">
    <property type="entry name" value="SERINE/THREONINE-PROTEIN KINASE TNNI3K-RELATED"/>
    <property type="match status" value="1"/>
</dbReference>
<dbReference type="STRING" id="1156394.T0Q085"/>
<dbReference type="PANTHER" id="PTHR44329:SF214">
    <property type="entry name" value="PROTEIN KINASE DOMAIN-CONTAINING PROTEIN"/>
    <property type="match status" value="1"/>
</dbReference>
<keyword evidence="4" id="KW-0808">Transferase</keyword>
<evidence type="ECO:0000313" key="4">
    <source>
        <dbReference type="EMBL" id="EQC27921.1"/>
    </source>
</evidence>
<protein>
    <submittedName>
        <fullName evidence="4">Serine/threonine protein kinase</fullName>
    </submittedName>
</protein>
<keyword evidence="4" id="KW-0723">Serine/threonine-protein kinase</keyword>
<dbReference type="eggNOG" id="KOG0192">
    <property type="taxonomic scope" value="Eukaryota"/>
</dbReference>
<dbReference type="PROSITE" id="PS00108">
    <property type="entry name" value="PROTEIN_KINASE_ST"/>
    <property type="match status" value="1"/>
</dbReference>
<dbReference type="RefSeq" id="XP_008618686.1">
    <property type="nucleotide sequence ID" value="XM_008620464.1"/>
</dbReference>
<feature type="region of interest" description="Disordered" evidence="1">
    <location>
        <begin position="173"/>
        <end position="207"/>
    </location>
</feature>
<feature type="transmembrane region" description="Helical" evidence="2">
    <location>
        <begin position="213"/>
        <end position="235"/>
    </location>
</feature>
<gene>
    <name evidence="4" type="ORF">SDRG_14342</name>
</gene>
<reference evidence="4 5" key="1">
    <citation type="submission" date="2012-04" db="EMBL/GenBank/DDBJ databases">
        <title>The Genome Sequence of Saprolegnia declina VS20.</title>
        <authorList>
            <consortium name="The Broad Institute Genome Sequencing Platform"/>
            <person name="Russ C."/>
            <person name="Nusbaum C."/>
            <person name="Tyler B."/>
            <person name="van West P."/>
            <person name="Dieguez-Uribeondo J."/>
            <person name="de Bruijn I."/>
            <person name="Tripathy S."/>
            <person name="Jiang R."/>
            <person name="Young S.K."/>
            <person name="Zeng Q."/>
            <person name="Gargeya S."/>
            <person name="Fitzgerald M."/>
            <person name="Haas B."/>
            <person name="Abouelleil A."/>
            <person name="Alvarado L."/>
            <person name="Arachchi H.M."/>
            <person name="Berlin A."/>
            <person name="Chapman S.B."/>
            <person name="Goldberg J."/>
            <person name="Griggs A."/>
            <person name="Gujja S."/>
            <person name="Hansen M."/>
            <person name="Howarth C."/>
            <person name="Imamovic A."/>
            <person name="Larimer J."/>
            <person name="McCowen C."/>
            <person name="Montmayeur A."/>
            <person name="Murphy C."/>
            <person name="Neiman D."/>
            <person name="Pearson M."/>
            <person name="Priest M."/>
            <person name="Roberts A."/>
            <person name="Saif S."/>
            <person name="Shea T."/>
            <person name="Sisk P."/>
            <person name="Sykes S."/>
            <person name="Wortman J."/>
            <person name="Nusbaum C."/>
            <person name="Birren B."/>
        </authorList>
    </citation>
    <scope>NUCLEOTIDE SEQUENCE [LARGE SCALE GENOMIC DNA]</scope>
    <source>
        <strain evidence="4 5">VS20</strain>
    </source>
</reference>
<proteinExistence type="predicted"/>
<keyword evidence="2" id="KW-1133">Transmembrane helix</keyword>
<dbReference type="InterPro" id="IPR011009">
    <property type="entry name" value="Kinase-like_dom_sf"/>
</dbReference>
<name>T0Q085_SAPDV</name>
<dbReference type="Pfam" id="PF00069">
    <property type="entry name" value="Pkinase"/>
    <property type="match status" value="1"/>
</dbReference>
<dbReference type="Gene3D" id="1.10.510.10">
    <property type="entry name" value="Transferase(Phosphotransferase) domain 1"/>
    <property type="match status" value="1"/>
</dbReference>
<feature type="compositionally biased region" description="Polar residues" evidence="1">
    <location>
        <begin position="245"/>
        <end position="263"/>
    </location>
</feature>
<sequence length="573" mass="61999">MIPPPVACSTAEVNDCAERVNAWAGLPCDEQDAFTYVSPVNFTLLCTDSDCLAKAKAYPALETRCRHCLPDDPRVQRPLYTNFCSSSAVQTKIATLYKHWAICEAMSGGSANDPKSEGCNSCTWTTALLNDANMTASAGGNLDQFSNFTSRIVHPRANETDRVVRNSILCARVKTTSPPGPHEGTTVLTSAPTKSSSNSSSSSGGGSMNDATMYTYVGVAVIGALCSVALLLFVLRRRRQRRSTTCRPLSATGEPSASRQGVTTGDDGDEYYDALSPAASMAATWTKDVPTVREKDVEVVQLLAQGANGQVFLGVYNGRHVAIKTMLPGHHTSQEMFTIMHEIGILSRLQHASIVQFLGVVAPPRTEGDVRFLVEYMDLGDLRDRLLHSTPQSLPWHGQDKPSIASQIVAGLVYLHAQDIIHRDLKSRNILLSSGGGAKISDFGAARPASTTHTMTRGVGTYRWMAPEVLSENQYSVAADIFSFGILLTELDTHMIPYTDVKSKKSGAPLVDTAIVSMVIAGAIQPTVRVDCPLWLQELIMQCIATDPSLRPTARDIQVRFHQHGFPTGVSPR</sequence>
<dbReference type="GO" id="GO:0005524">
    <property type="term" value="F:ATP binding"/>
    <property type="evidence" value="ECO:0007669"/>
    <property type="project" value="InterPro"/>
</dbReference>
<dbReference type="OrthoDB" id="67459at2759"/>
<dbReference type="OMA" id="CEAMSGG"/>
<dbReference type="GO" id="GO:0004674">
    <property type="term" value="F:protein serine/threonine kinase activity"/>
    <property type="evidence" value="ECO:0007669"/>
    <property type="project" value="UniProtKB-KW"/>
</dbReference>
<dbReference type="Proteomes" id="UP000030762">
    <property type="component" value="Unassembled WGS sequence"/>
</dbReference>
<dbReference type="InterPro" id="IPR000719">
    <property type="entry name" value="Prot_kinase_dom"/>
</dbReference>
<dbReference type="InterPro" id="IPR051681">
    <property type="entry name" value="Ser/Thr_Kinases-Pseudokinases"/>
</dbReference>
<keyword evidence="5" id="KW-1185">Reference proteome</keyword>
<keyword evidence="2" id="KW-0812">Transmembrane</keyword>
<dbReference type="VEuPathDB" id="FungiDB:SDRG_14342"/>
<dbReference type="SUPFAM" id="SSF56112">
    <property type="entry name" value="Protein kinase-like (PK-like)"/>
    <property type="match status" value="1"/>
</dbReference>
<keyword evidence="4" id="KW-0418">Kinase</keyword>
<dbReference type="EMBL" id="JH767201">
    <property type="protein sequence ID" value="EQC27921.1"/>
    <property type="molecule type" value="Genomic_DNA"/>
</dbReference>
<dbReference type="GeneID" id="19955069"/>
<evidence type="ECO:0000259" key="3">
    <source>
        <dbReference type="PROSITE" id="PS50011"/>
    </source>
</evidence>
<feature type="region of interest" description="Disordered" evidence="1">
    <location>
        <begin position="243"/>
        <end position="269"/>
    </location>
</feature>
<dbReference type="AlphaFoldDB" id="T0Q085"/>
<evidence type="ECO:0000256" key="2">
    <source>
        <dbReference type="SAM" id="Phobius"/>
    </source>
</evidence>
<feature type="domain" description="Protein kinase" evidence="3">
    <location>
        <begin position="297"/>
        <end position="567"/>
    </location>
</feature>
<organism evidence="4 5">
    <name type="scientific">Saprolegnia diclina (strain VS20)</name>
    <dbReference type="NCBI Taxonomy" id="1156394"/>
    <lineage>
        <taxon>Eukaryota</taxon>
        <taxon>Sar</taxon>
        <taxon>Stramenopiles</taxon>
        <taxon>Oomycota</taxon>
        <taxon>Saprolegniomycetes</taxon>
        <taxon>Saprolegniales</taxon>
        <taxon>Saprolegniaceae</taxon>
        <taxon>Saprolegnia</taxon>
    </lineage>
</organism>
<dbReference type="InterPro" id="IPR008271">
    <property type="entry name" value="Ser/Thr_kinase_AS"/>
</dbReference>
<dbReference type="InterPro" id="IPR001245">
    <property type="entry name" value="Ser-Thr/Tyr_kinase_cat_dom"/>
</dbReference>
<evidence type="ECO:0000256" key="1">
    <source>
        <dbReference type="SAM" id="MobiDB-lite"/>
    </source>
</evidence>
<dbReference type="PROSITE" id="PS50011">
    <property type="entry name" value="PROTEIN_KINASE_DOM"/>
    <property type="match status" value="1"/>
</dbReference>
<dbReference type="InParanoid" id="T0Q085"/>
<dbReference type="SMART" id="SM00220">
    <property type="entry name" value="S_TKc"/>
    <property type="match status" value="1"/>
</dbReference>
<accession>T0Q085</accession>
<dbReference type="PRINTS" id="PR00109">
    <property type="entry name" value="TYRKINASE"/>
</dbReference>